<evidence type="ECO:0000256" key="1">
    <source>
        <dbReference type="ARBA" id="ARBA00004141"/>
    </source>
</evidence>
<evidence type="ECO:0000256" key="5">
    <source>
        <dbReference type="ARBA" id="ARBA00023136"/>
    </source>
</evidence>
<name>A0A6G0WS55_9STRA</name>
<dbReference type="InterPro" id="IPR007603">
    <property type="entry name" value="Choline_transptr-like"/>
</dbReference>
<feature type="transmembrane region" description="Helical" evidence="7">
    <location>
        <begin position="193"/>
        <end position="212"/>
    </location>
</feature>
<evidence type="ECO:0000256" key="2">
    <source>
        <dbReference type="ARBA" id="ARBA00007168"/>
    </source>
</evidence>
<evidence type="ECO:0000256" key="7">
    <source>
        <dbReference type="RuleBase" id="RU368066"/>
    </source>
</evidence>
<feature type="transmembrane region" description="Helical" evidence="7">
    <location>
        <begin position="492"/>
        <end position="513"/>
    </location>
</feature>
<dbReference type="EMBL" id="VJMJ01000155">
    <property type="protein sequence ID" value="KAF0730311.1"/>
    <property type="molecule type" value="Genomic_DNA"/>
</dbReference>
<feature type="transmembrane region" description="Helical" evidence="7">
    <location>
        <begin position="219"/>
        <end position="240"/>
    </location>
</feature>
<organism evidence="8 9">
    <name type="scientific">Aphanomyces euteiches</name>
    <dbReference type="NCBI Taxonomy" id="100861"/>
    <lineage>
        <taxon>Eukaryota</taxon>
        <taxon>Sar</taxon>
        <taxon>Stramenopiles</taxon>
        <taxon>Oomycota</taxon>
        <taxon>Saprolegniomycetes</taxon>
        <taxon>Saprolegniales</taxon>
        <taxon>Verrucalvaceae</taxon>
        <taxon>Aphanomyces</taxon>
    </lineage>
</organism>
<evidence type="ECO:0000313" key="8">
    <source>
        <dbReference type="EMBL" id="KAF0730311.1"/>
    </source>
</evidence>
<feature type="transmembrane region" description="Helical" evidence="7">
    <location>
        <begin position="562"/>
        <end position="584"/>
    </location>
</feature>
<feature type="transmembrane region" description="Helical" evidence="7">
    <location>
        <begin position="390"/>
        <end position="408"/>
    </location>
</feature>
<dbReference type="GO" id="GO:0005886">
    <property type="term" value="C:plasma membrane"/>
    <property type="evidence" value="ECO:0007669"/>
    <property type="project" value="UniProtKB-SubCell"/>
</dbReference>
<feature type="transmembrane region" description="Helical" evidence="7">
    <location>
        <begin position="313"/>
        <end position="334"/>
    </location>
</feature>
<dbReference type="PANTHER" id="PTHR12385:SF14">
    <property type="entry name" value="CHOLINE TRANSPORTER-LIKE 2"/>
    <property type="match status" value="1"/>
</dbReference>
<dbReference type="Proteomes" id="UP000481153">
    <property type="component" value="Unassembled WGS sequence"/>
</dbReference>
<evidence type="ECO:0000256" key="3">
    <source>
        <dbReference type="ARBA" id="ARBA00022692"/>
    </source>
</evidence>
<keyword evidence="9" id="KW-1185">Reference proteome</keyword>
<reference evidence="8 9" key="1">
    <citation type="submission" date="2019-07" db="EMBL/GenBank/DDBJ databases">
        <title>Genomics analysis of Aphanomyces spp. identifies a new class of oomycete effector associated with host adaptation.</title>
        <authorList>
            <person name="Gaulin E."/>
        </authorList>
    </citation>
    <scope>NUCLEOTIDE SEQUENCE [LARGE SCALE GENOMIC DNA]</scope>
    <source>
        <strain evidence="8 9">ATCC 201684</strain>
    </source>
</reference>
<dbReference type="PANTHER" id="PTHR12385">
    <property type="entry name" value="CHOLINE TRANSPORTER-LIKE (SLC FAMILY 44)"/>
    <property type="match status" value="1"/>
</dbReference>
<keyword evidence="6" id="KW-0325">Glycoprotein</keyword>
<dbReference type="GO" id="GO:0022857">
    <property type="term" value="F:transmembrane transporter activity"/>
    <property type="evidence" value="ECO:0007669"/>
    <property type="project" value="UniProtKB-UniRule"/>
</dbReference>
<accession>A0A6G0WS55</accession>
<proteinExistence type="inferred from homology"/>
<comment type="subcellular location">
    <subcellularLocation>
        <location evidence="7">Cell membrane</location>
        <topology evidence="7">Multi-pass membrane protein</topology>
    </subcellularLocation>
    <subcellularLocation>
        <location evidence="1">Membrane</location>
        <topology evidence="1">Multi-pass membrane protein</topology>
    </subcellularLocation>
</comment>
<dbReference type="VEuPathDB" id="FungiDB:AeMF1_018370"/>
<feature type="transmembrane region" description="Helical" evidence="7">
    <location>
        <begin position="429"/>
        <end position="451"/>
    </location>
</feature>
<keyword evidence="5 7" id="KW-0472">Membrane</keyword>
<dbReference type="Pfam" id="PF04515">
    <property type="entry name" value="Choline_transpo"/>
    <property type="match status" value="1"/>
</dbReference>
<feature type="transmembrane region" description="Helical" evidence="7">
    <location>
        <begin position="54"/>
        <end position="77"/>
    </location>
</feature>
<evidence type="ECO:0000256" key="4">
    <source>
        <dbReference type="ARBA" id="ARBA00022989"/>
    </source>
</evidence>
<dbReference type="AlphaFoldDB" id="A0A6G0WS55"/>
<comment type="caution">
    <text evidence="8">The sequence shown here is derived from an EMBL/GenBank/DDBJ whole genome shotgun (WGS) entry which is preliminary data.</text>
</comment>
<evidence type="ECO:0000256" key="6">
    <source>
        <dbReference type="ARBA" id="ARBA00023180"/>
    </source>
</evidence>
<sequence length="642" mass="69561">MGKTKSRNSASSLSSSVTTTVASTIASPTYGSGQPLLGLRRNAYFEADRKCRDVVCLIFFGIFWLGMVTICIVAFQYGNVSTLVYPRDHNGQLCNASFPDAFYPHPALDVQQGSPTYYGICVEECPKEGDVVDGQTVKQDTVAVFHRCVPTNLTDVSDATADAYEGIVGKATSSSFKYLARYIDDVRKTWRPILGLGCGVGAAGSIVWLALLRFYPKTVVWGSLFVSLAMLFLATGVAAVQSKMISSSSLEDLANSLPLQALTGQETIFQVLAVILLVVDVALVLIVIFLTSRISLAVGIIHEACRAISNLPGLYFFPLAQMTLLVGLFGYFVVSSLYIASSGTITAAELEAVYNPHSAASTASSNGTTSNLVKFCFGYNLVGVLWTQQLLEAITVCTIAGAVSRFYWCDSRDQLGFAVVSSHYNCFRFHLGSLAFGAAIIAIVQFFRLLLEYIDQQTKQAQNRAIQVVVCCCRACLWCLHKVVKFLSRNGYILVAMKGSSFCTAVVEAFQLVAANLLRIGTLSVVATFVMVMGKLTIMVGCALLVFWYISKDAAFVELSSPFPSLTLTAILAYAVASLFFGVFEIAMDTVLLSVCEDESINRTTGSYYASADIRAFLDASAAHAFKHHKQIEDAKRSDVTV</sequence>
<gene>
    <name evidence="8" type="ORF">Ae201684_012310</name>
</gene>
<feature type="transmembrane region" description="Helical" evidence="7">
    <location>
        <begin position="525"/>
        <end position="550"/>
    </location>
</feature>
<keyword evidence="4 7" id="KW-1133">Transmembrane helix</keyword>
<comment type="function">
    <text evidence="7">Choline transporter.</text>
</comment>
<evidence type="ECO:0000313" key="9">
    <source>
        <dbReference type="Proteomes" id="UP000481153"/>
    </source>
</evidence>
<comment type="similarity">
    <text evidence="2 7">Belongs to the CTL (choline transporter-like) family.</text>
</comment>
<keyword evidence="3 7" id="KW-0812">Transmembrane</keyword>
<feature type="transmembrane region" description="Helical" evidence="7">
    <location>
        <begin position="268"/>
        <end position="292"/>
    </location>
</feature>
<protein>
    <recommendedName>
        <fullName evidence="7">Choline transporter-like protein</fullName>
    </recommendedName>
</protein>